<protein>
    <submittedName>
        <fullName evidence="2">Zf-HC2 domain-containing protein</fullName>
    </submittedName>
</protein>
<organism evidence="2 3">
    <name type="scientific">Alkaliphilus pronyensis</name>
    <dbReference type="NCBI Taxonomy" id="1482732"/>
    <lineage>
        <taxon>Bacteria</taxon>
        <taxon>Bacillati</taxon>
        <taxon>Bacillota</taxon>
        <taxon>Clostridia</taxon>
        <taxon>Peptostreptococcales</taxon>
        <taxon>Natronincolaceae</taxon>
        <taxon>Alkaliphilus</taxon>
    </lineage>
</organism>
<dbReference type="OrthoDB" id="9808253at2"/>
<evidence type="ECO:0000313" key="3">
    <source>
        <dbReference type="Proteomes" id="UP000432715"/>
    </source>
</evidence>
<dbReference type="Proteomes" id="UP000432715">
    <property type="component" value="Unassembled WGS sequence"/>
</dbReference>
<evidence type="ECO:0000256" key="1">
    <source>
        <dbReference type="SAM" id="Phobius"/>
    </source>
</evidence>
<name>A0A6I0F943_9FIRM</name>
<keyword evidence="3" id="KW-1185">Reference proteome</keyword>
<sequence>MDCKTSSNLIMSYIDNNITDKELLALQYHMSVCKNCREEFMLFNELVESICDLPMLEPSDGFEMRVIDSIDHSIYKSSTSKWLGIKEILISTIIYFGFLFSFSSSEATIISLNSVSKIVQQLYLLGGFIEGIIEYIMVGSLYTRKMMFYLLGFFSRATTSTLVFYTISLLVLAAVLVMIQTTLYKILKNQ</sequence>
<keyword evidence="1" id="KW-0472">Membrane</keyword>
<feature type="transmembrane region" description="Helical" evidence="1">
    <location>
        <begin position="88"/>
        <end position="110"/>
    </location>
</feature>
<keyword evidence="1" id="KW-1133">Transmembrane helix</keyword>
<dbReference type="EMBL" id="WBZC01000048">
    <property type="protein sequence ID" value="KAB3532431.1"/>
    <property type="molecule type" value="Genomic_DNA"/>
</dbReference>
<accession>A0A6I0F943</accession>
<dbReference type="RefSeq" id="WP_151861830.1">
    <property type="nucleotide sequence ID" value="NZ_WBZC01000048.1"/>
</dbReference>
<keyword evidence="1" id="KW-0812">Transmembrane</keyword>
<evidence type="ECO:0000313" key="2">
    <source>
        <dbReference type="EMBL" id="KAB3532431.1"/>
    </source>
</evidence>
<gene>
    <name evidence="2" type="ORF">F8154_11845</name>
</gene>
<reference evidence="2 3" key="1">
    <citation type="submission" date="2019-10" db="EMBL/GenBank/DDBJ databases">
        <title>Alkaliphilus serpentinus sp. nov. and Alkaliphilus pronyensis sp. nov., two novel anaerobic alkaliphilic species isolated from the serpentinized-hosted hydrothermal field of the Prony Bay (New Caledonia).</title>
        <authorList>
            <person name="Postec A."/>
        </authorList>
    </citation>
    <scope>NUCLEOTIDE SEQUENCE [LARGE SCALE GENOMIC DNA]</scope>
    <source>
        <strain evidence="2 3">LacV</strain>
    </source>
</reference>
<feature type="transmembrane region" description="Helical" evidence="1">
    <location>
        <begin position="162"/>
        <end position="184"/>
    </location>
</feature>
<proteinExistence type="predicted"/>
<comment type="caution">
    <text evidence="2">The sequence shown here is derived from an EMBL/GenBank/DDBJ whole genome shotgun (WGS) entry which is preliminary data.</text>
</comment>
<dbReference type="AlphaFoldDB" id="A0A6I0F943"/>
<feature type="transmembrane region" description="Helical" evidence="1">
    <location>
        <begin position="122"/>
        <end position="142"/>
    </location>
</feature>